<dbReference type="Proteomes" id="UP000217895">
    <property type="component" value="Chromosome"/>
</dbReference>
<dbReference type="Pfam" id="PF00266">
    <property type="entry name" value="Aminotran_5"/>
    <property type="match status" value="1"/>
</dbReference>
<dbReference type="Gene3D" id="3.40.640.10">
    <property type="entry name" value="Type I PLP-dependent aspartate aminotransferase-like (Major domain)"/>
    <property type="match status" value="1"/>
</dbReference>
<evidence type="ECO:0000313" key="3">
    <source>
        <dbReference type="Proteomes" id="UP000217895"/>
    </source>
</evidence>
<dbReference type="NCBIfam" id="TIGR01976">
    <property type="entry name" value="am_tr_V_VC1184"/>
    <property type="match status" value="1"/>
</dbReference>
<dbReference type="EMBL" id="AP018203">
    <property type="protein sequence ID" value="BAY59065.1"/>
    <property type="molecule type" value="Genomic_DNA"/>
</dbReference>
<dbReference type="PANTHER" id="PTHR43586">
    <property type="entry name" value="CYSTEINE DESULFURASE"/>
    <property type="match status" value="1"/>
</dbReference>
<feature type="domain" description="Aminotransferase class V" evidence="1">
    <location>
        <begin position="27"/>
        <end position="405"/>
    </location>
</feature>
<name>A0A1Z4JQL5_LEPBY</name>
<dbReference type="InterPro" id="IPR011340">
    <property type="entry name" value="Cys_dSase-rel"/>
</dbReference>
<dbReference type="Gene3D" id="3.90.1150.10">
    <property type="entry name" value="Aspartate Aminotransferase, domain 1"/>
    <property type="match status" value="1"/>
</dbReference>
<dbReference type="AlphaFoldDB" id="A0A1Z4JQL5"/>
<protein>
    <submittedName>
        <fullName evidence="2">Cysteine desulfurase</fullName>
    </submittedName>
</protein>
<organism evidence="2 3">
    <name type="scientific">Leptolyngbya boryana NIES-2135</name>
    <dbReference type="NCBI Taxonomy" id="1973484"/>
    <lineage>
        <taxon>Bacteria</taxon>
        <taxon>Bacillati</taxon>
        <taxon>Cyanobacteriota</taxon>
        <taxon>Cyanophyceae</taxon>
        <taxon>Leptolyngbyales</taxon>
        <taxon>Leptolyngbyaceae</taxon>
        <taxon>Leptolyngbya group</taxon>
        <taxon>Leptolyngbya</taxon>
    </lineage>
</organism>
<dbReference type="InterPro" id="IPR015421">
    <property type="entry name" value="PyrdxlP-dep_Trfase_major"/>
</dbReference>
<dbReference type="InterPro" id="IPR015424">
    <property type="entry name" value="PyrdxlP-dep_Trfase"/>
</dbReference>
<accession>A0A1Z4JQL5</accession>
<dbReference type="InterPro" id="IPR000192">
    <property type="entry name" value="Aminotrans_V_dom"/>
</dbReference>
<dbReference type="PANTHER" id="PTHR43586:SF21">
    <property type="entry name" value="PYRIDOXAL PHOSPHATE (PLP)-DEPENDENT ASPARTATE AMINOTRANSFERASE SUPERFAMILY"/>
    <property type="match status" value="1"/>
</dbReference>
<gene>
    <name evidence="2" type="ORF">NIES2135_59410</name>
</gene>
<evidence type="ECO:0000313" key="2">
    <source>
        <dbReference type="EMBL" id="BAY59065.1"/>
    </source>
</evidence>
<reference evidence="2 3" key="1">
    <citation type="submission" date="2017-06" db="EMBL/GenBank/DDBJ databases">
        <title>Genome sequencing of cyanobaciteial culture collection at National Institute for Environmental Studies (NIES).</title>
        <authorList>
            <person name="Hirose Y."/>
            <person name="Shimura Y."/>
            <person name="Fujisawa T."/>
            <person name="Nakamura Y."/>
            <person name="Kawachi M."/>
        </authorList>
    </citation>
    <scope>NUCLEOTIDE SEQUENCE [LARGE SCALE GENOMIC DNA]</scope>
    <source>
        <strain evidence="2 3">NIES-2135</strain>
    </source>
</reference>
<proteinExistence type="predicted"/>
<sequence>MTIFDLDWIRAQFPALRQEMNGHPVAFLDGPGGTQVSQGVIDAIANYFTTSNSNLHGAFATSVRTEALVEQARLAVSDFLGCDRDEVVFGANMTTLTFAISRSIGRELQPGDEIVVTTLDHDANVAPWLALQERGVIVRIVDIHESDCTLDMLDLEHQITERTKLVAISYASNAVGTINDVKRAVQLAHAVGAWVFVDAVHYAPHGLIDVRSLDCDFLVCSAYKFFGPHVGIFYGKREHLARLQPYKPRPAPEEVPFRWETGTQNFEGLAGVVATIEYLAELGRHVSPIVTNRRSALAAAMQAIQNHERSLSEYLIPHLLEIPGVTLYGITERSQLNWRTPTFGLRIAGYSPAEIAKILGDRGIFAWNGNFYALNLTQRLGIEKSGGLVRIGCTHYNTIEEIQRLLHTLHDVAQPSVVA</sequence>
<dbReference type="InterPro" id="IPR015422">
    <property type="entry name" value="PyrdxlP-dep_Trfase_small"/>
</dbReference>
<keyword evidence="3" id="KW-1185">Reference proteome</keyword>
<evidence type="ECO:0000259" key="1">
    <source>
        <dbReference type="Pfam" id="PF00266"/>
    </source>
</evidence>
<dbReference type="SUPFAM" id="SSF53383">
    <property type="entry name" value="PLP-dependent transferases"/>
    <property type="match status" value="1"/>
</dbReference>